<feature type="domain" description="DUF3854" evidence="1">
    <location>
        <begin position="167"/>
        <end position="295"/>
    </location>
</feature>
<gene>
    <name evidence="2" type="ordered locus">slr0554</name>
</gene>
<dbReference type="PANTHER" id="PTHR34985:SF1">
    <property type="entry name" value="SLR0554 PROTEIN"/>
    <property type="match status" value="1"/>
</dbReference>
<dbReference type="Gene3D" id="3.40.50.300">
    <property type="entry name" value="P-loop containing nucleotide triphosphate hydrolases"/>
    <property type="match status" value="1"/>
</dbReference>
<proteinExistence type="predicted"/>
<dbReference type="InterPro" id="IPR049996">
    <property type="entry name" value="Slr7037-like"/>
</dbReference>
<organism evidence="2 3">
    <name type="scientific">Synechocystis sp. (strain ATCC 27184 / PCC 6803 / Kazusa)</name>
    <dbReference type="NCBI Taxonomy" id="1111708"/>
    <lineage>
        <taxon>Bacteria</taxon>
        <taxon>Bacillati</taxon>
        <taxon>Cyanobacteriota</taxon>
        <taxon>Cyanophyceae</taxon>
        <taxon>Synechococcales</taxon>
        <taxon>Merismopediaceae</taxon>
        <taxon>Synechocystis</taxon>
    </lineage>
</organism>
<dbReference type="SUPFAM" id="SSF52540">
    <property type="entry name" value="P-loop containing nucleoside triphosphate hydrolases"/>
    <property type="match status" value="1"/>
</dbReference>
<dbReference type="eggNOG" id="COG1061">
    <property type="taxonomic scope" value="Bacteria"/>
</dbReference>
<dbReference type="NCBIfam" id="NF042913">
    <property type="entry name" value="CyRepA1"/>
    <property type="match status" value="1"/>
</dbReference>
<name>Q55516_SYNY3</name>
<dbReference type="InParanoid" id="Q55516"/>
<dbReference type="PaxDb" id="1148-1001384"/>
<dbReference type="CDD" id="cd01029">
    <property type="entry name" value="TOPRIM_primases"/>
    <property type="match status" value="1"/>
</dbReference>
<dbReference type="InterPro" id="IPR034154">
    <property type="entry name" value="TOPRIM_DnaG/twinkle"/>
</dbReference>
<dbReference type="PANTHER" id="PTHR34985">
    <property type="entry name" value="SLR0554 PROTEIN"/>
    <property type="match status" value="1"/>
</dbReference>
<dbReference type="Proteomes" id="UP000001425">
    <property type="component" value="Chromosome"/>
</dbReference>
<keyword evidence="3" id="KW-1185">Reference proteome</keyword>
<dbReference type="IntAct" id="Q55516">
    <property type="interactions" value="4"/>
</dbReference>
<sequence>MFCPYNETPRTLDMESCSGKTDGKMNHLQEWRQSCVDDQLTRLNVTPLLGDAPAQHLLYAEALQRRNDGRVSDGLMKRYAHVASGGWWCSGIDLLSGEKDLWGCFKPDRPRQDGESSKTIKYEHPPKTPTGIFALRVPLHLWERIAAKAGVVLTEEDQDPDQPDLGFWQWLMGHPEIPLVITEGAKKAGALLTAGYGAIALPGVHNGYRTPRDDQGQRIGKCQLIPALGKLAAPGRQILIAFDQDSKPKTIQQVNLAIQRLGYLFSRQGCEVKVLQWEHHLGKGVDDVIAHQGSDYLQQLVGKALPLEIWKAQRLNRLTHSRGMEVEARYLPPLTIPAEEKLIALQSPKGTGKTEFLARIVRQAQAEHRPVLVIGHRIRLVQELCHRFQLPYVGDLSSSPLARQRGFGLCIDSLHGHSQAQFDPEQWQDCLIIIDEVEQVLWHGLNSDTCRRQRVAILRNLKQLLQHSLGGEGQIYVADADLTDVSLDYLISLSGIPLQPYVIRNHWQPGLEEAWPIYHFGENDPKQLVKQLLHHIREGGKPFVCLSAQKLTSAWGTRNLEAYLKKQFPDRRILRIDAESLSDPHHPAHGSLTNLNQVLADYDIVLSSPAVETGVSIDLKNHFTSVWGIAQGIQTATSVCQSLSRIRQNIPRYLWAASYGFNQVGNGATAISKFLTAGHRLTEVNIRLLQQSDLDNLDDLDTGFQAESLLCWAKMAVRINLAMVNYRESILGLLHQEGHQLLGPPPALPSLPVPPSDPDHPLSTVAPQPLQQAIEAVREQNYLADCQAIADAKPLKELEYQQLKKRLVKNSHERQRLRRYELAQRYGIPVTADLVQKDDQNWYQKLRWHYFLTVGRPFLGDRDAKIARLLLDQGQGSLFLPDFNGSQLGAIIGTYDIIGIPILLAHPQRELCALDEDLIALGKLALANRDDIKTVVGIGLAKNASPITIVRRFLEKLGFGIQLTRTKTVEKKRVRIYQITCPQDGREKVFQAWLQGDRQCPGSSEQWMAEYWKKLQSSPRAEEQHQPFVQLSLELG</sequence>
<dbReference type="EMBL" id="BA000022">
    <property type="protein sequence ID" value="BAA10874.1"/>
    <property type="molecule type" value="Genomic_DNA"/>
</dbReference>
<dbReference type="Pfam" id="PF12965">
    <property type="entry name" value="DUF3854"/>
    <property type="match status" value="1"/>
</dbReference>
<reference evidence="2 3" key="1">
    <citation type="journal article" date="1995" name="DNA Res.">
        <title>Sequence analysis of the genome of the unicellular cyanobacterium Synechocystis sp. strain PCC6803. I. Sequence features in the 1 Mb region from map positions 64% to 92% of the genome.</title>
        <authorList>
            <person name="Kaneko T."/>
            <person name="Tanaka A."/>
            <person name="Sato S."/>
            <person name="Kotani H."/>
            <person name="Sazuka T."/>
            <person name="Miyajima N."/>
            <person name="Sugiura M."/>
            <person name="Tabata S."/>
        </authorList>
    </citation>
    <scope>NUCLEOTIDE SEQUENCE [LARGE SCALE GENOMIC DNA]</scope>
    <source>
        <strain evidence="3">ATCC 27184 / PCC 6803 / Kazusa</strain>
    </source>
</reference>
<dbReference type="KEGG" id="syn:slr0554"/>
<evidence type="ECO:0000313" key="3">
    <source>
        <dbReference type="Proteomes" id="UP000001425"/>
    </source>
</evidence>
<dbReference type="PIR" id="S76027">
    <property type="entry name" value="S76027"/>
</dbReference>
<reference evidence="2 3" key="2">
    <citation type="journal article" date="1996" name="DNA Res.">
        <title>Sequence analysis of the genome of the unicellular cyanobacterium Synechocystis sp. strain PCC6803. II. Sequence determination of the entire genome and assignment of potential protein-coding regions.</title>
        <authorList>
            <person name="Kaneko T."/>
            <person name="Sato S."/>
            <person name="Kotani H."/>
            <person name="Tanaka A."/>
            <person name="Asamizu E."/>
            <person name="Nakamura Y."/>
            <person name="Miyajima N."/>
            <person name="Hirosawa M."/>
            <person name="Sugiura M."/>
            <person name="Sasamoto S."/>
            <person name="Kimura T."/>
            <person name="Hosouchi T."/>
            <person name="Matsuno A."/>
            <person name="Muraki A."/>
            <person name="Nakazaki N."/>
            <person name="Naruo K."/>
            <person name="Okumura S."/>
            <person name="Shimpo S."/>
            <person name="Takeuchi C."/>
            <person name="Wada T."/>
            <person name="Watanabe A."/>
            <person name="Yamada M."/>
            <person name="Yasuda M."/>
            <person name="Tabata S."/>
        </authorList>
    </citation>
    <scope>NUCLEOTIDE SEQUENCE [LARGE SCALE GENOMIC DNA]</scope>
    <source>
        <strain evidence="3">ATCC 27184 / PCC 6803 / Kazusa</strain>
    </source>
</reference>
<dbReference type="InterPro" id="IPR027417">
    <property type="entry name" value="P-loop_NTPase"/>
</dbReference>
<protein>
    <submittedName>
        <fullName evidence="2">Slr0554 protein</fullName>
    </submittedName>
</protein>
<dbReference type="STRING" id="1148.gene:10500380"/>
<accession>Q55516</accession>
<dbReference type="DIP" id="DIP-48815N"/>
<evidence type="ECO:0000259" key="1">
    <source>
        <dbReference type="Pfam" id="PF12965"/>
    </source>
</evidence>
<dbReference type="InterPro" id="IPR024385">
    <property type="entry name" value="DUF3854"/>
</dbReference>
<dbReference type="AlphaFoldDB" id="Q55516"/>
<dbReference type="EnsemblBacteria" id="BAA10874">
    <property type="protein sequence ID" value="BAA10874"/>
    <property type="gene ID" value="BAA10874"/>
</dbReference>
<evidence type="ECO:0000313" key="2">
    <source>
        <dbReference type="EMBL" id="BAA10874.1"/>
    </source>
</evidence>